<comment type="caution">
    <text evidence="1">The sequence shown here is derived from an EMBL/GenBank/DDBJ whole genome shotgun (WGS) entry which is preliminary data.</text>
</comment>
<proteinExistence type="predicted"/>
<dbReference type="Gene3D" id="3.40.50.300">
    <property type="entry name" value="P-loop containing nucleotide triphosphate hydrolases"/>
    <property type="match status" value="1"/>
</dbReference>
<sequence length="159" mass="17667">MSQSFMKLKTERLVCQLSVQEEGGREVPELTSSSKMPVDLVAKMIQGDEEDEQSPVLLKTWDFGGQREYYVMHHLFLTNRGFYIVVTRLDAWRTGPTGPLDSGDVLRDTDSEDGGAFEPPLDALTFWLSSIHVHAPDALVFIVGSHADVVACGHEETEA</sequence>
<organism evidence="1">
    <name type="scientific">Cladocopium goreaui</name>
    <dbReference type="NCBI Taxonomy" id="2562237"/>
    <lineage>
        <taxon>Eukaryota</taxon>
        <taxon>Sar</taxon>
        <taxon>Alveolata</taxon>
        <taxon>Dinophyceae</taxon>
        <taxon>Suessiales</taxon>
        <taxon>Symbiodiniaceae</taxon>
        <taxon>Cladocopium</taxon>
    </lineage>
</organism>
<feature type="non-terminal residue" evidence="1">
    <location>
        <position position="159"/>
    </location>
</feature>
<evidence type="ECO:0000313" key="4">
    <source>
        <dbReference type="Proteomes" id="UP001152797"/>
    </source>
</evidence>
<reference evidence="1" key="1">
    <citation type="submission" date="2022-10" db="EMBL/GenBank/DDBJ databases">
        <authorList>
            <person name="Chen Y."/>
            <person name="Dougan E. K."/>
            <person name="Chan C."/>
            <person name="Rhodes N."/>
            <person name="Thang M."/>
        </authorList>
    </citation>
    <scope>NUCLEOTIDE SEQUENCE</scope>
</reference>
<evidence type="ECO:0000313" key="3">
    <source>
        <dbReference type="EMBL" id="CAL4785577.1"/>
    </source>
</evidence>
<evidence type="ECO:0000313" key="1">
    <source>
        <dbReference type="EMBL" id="CAI3998265.1"/>
    </source>
</evidence>
<accession>A0A9P1CV52</accession>
<dbReference type="OrthoDB" id="5962960at2759"/>
<dbReference type="InterPro" id="IPR027417">
    <property type="entry name" value="P-loop_NTPase"/>
</dbReference>
<dbReference type="Pfam" id="PF08477">
    <property type="entry name" value="Roc"/>
    <property type="match status" value="1"/>
</dbReference>
<evidence type="ECO:0000313" key="2">
    <source>
        <dbReference type="EMBL" id="CAL1151640.1"/>
    </source>
</evidence>
<dbReference type="Proteomes" id="UP001152797">
    <property type="component" value="Unassembled WGS sequence"/>
</dbReference>
<dbReference type="SUPFAM" id="SSF52540">
    <property type="entry name" value="P-loop containing nucleoside triphosphate hydrolases"/>
    <property type="match status" value="1"/>
</dbReference>
<dbReference type="EMBL" id="CAMXCT010002453">
    <property type="protein sequence ID" value="CAI3998265.1"/>
    <property type="molecule type" value="Genomic_DNA"/>
</dbReference>
<protein>
    <submittedName>
        <fullName evidence="3">Roc domain-containing protein</fullName>
    </submittedName>
</protein>
<keyword evidence="4" id="KW-1185">Reference proteome</keyword>
<dbReference type="Gene3D" id="3.30.70.1390">
    <property type="entry name" value="ROC domain from the Parkinson's disease-associated leucine-rich repeat kinase 2"/>
    <property type="match status" value="1"/>
</dbReference>
<dbReference type="AlphaFoldDB" id="A0A9P1CV52"/>
<dbReference type="EMBL" id="CAMXCT020002453">
    <property type="protein sequence ID" value="CAL1151640.1"/>
    <property type="molecule type" value="Genomic_DNA"/>
</dbReference>
<dbReference type="EMBL" id="CAMXCT030002453">
    <property type="protein sequence ID" value="CAL4785577.1"/>
    <property type="molecule type" value="Genomic_DNA"/>
</dbReference>
<reference evidence="2" key="2">
    <citation type="submission" date="2024-04" db="EMBL/GenBank/DDBJ databases">
        <authorList>
            <person name="Chen Y."/>
            <person name="Shah S."/>
            <person name="Dougan E. K."/>
            <person name="Thang M."/>
            <person name="Chan C."/>
        </authorList>
    </citation>
    <scope>NUCLEOTIDE SEQUENCE [LARGE SCALE GENOMIC DNA]</scope>
</reference>
<name>A0A9P1CV52_9DINO</name>
<gene>
    <name evidence="1" type="ORF">C1SCF055_LOCUS24578</name>
</gene>